<feature type="repeat" description="PPR" evidence="3">
    <location>
        <begin position="209"/>
        <end position="243"/>
    </location>
</feature>
<dbReference type="GO" id="GO:0008270">
    <property type="term" value="F:zinc ion binding"/>
    <property type="evidence" value="ECO:0007669"/>
    <property type="project" value="InterPro"/>
</dbReference>
<dbReference type="PROSITE" id="PS51375">
    <property type="entry name" value="PPR"/>
    <property type="match status" value="6"/>
</dbReference>
<comment type="caution">
    <text evidence="5">The sequence shown here is derived from an EMBL/GenBank/DDBJ whole genome shotgun (WGS) entry which is preliminary data.</text>
</comment>
<accession>A0AAD3XJN5</accession>
<dbReference type="NCBIfam" id="TIGR00756">
    <property type="entry name" value="PPR"/>
    <property type="match status" value="6"/>
</dbReference>
<dbReference type="Pfam" id="PF14432">
    <property type="entry name" value="DYW_deaminase"/>
    <property type="match status" value="1"/>
</dbReference>
<evidence type="ECO:0000259" key="4">
    <source>
        <dbReference type="Pfam" id="PF14432"/>
    </source>
</evidence>
<dbReference type="InterPro" id="IPR032867">
    <property type="entry name" value="DYW_dom"/>
</dbReference>
<feature type="repeat" description="PPR" evidence="3">
    <location>
        <begin position="178"/>
        <end position="208"/>
    </location>
</feature>
<proteinExistence type="inferred from homology"/>
<dbReference type="EMBL" id="BSYO01000006">
    <property type="protein sequence ID" value="GMH06885.1"/>
    <property type="molecule type" value="Genomic_DNA"/>
</dbReference>
<feature type="repeat" description="PPR" evidence="3">
    <location>
        <begin position="512"/>
        <end position="546"/>
    </location>
</feature>
<dbReference type="FunFam" id="1.25.40.10:FF:000031">
    <property type="entry name" value="Pentatricopeptide repeat-containing protein mitochondrial"/>
    <property type="match status" value="1"/>
</dbReference>
<sequence>MKQYRTSYAIQKISSSGRRSPQFPRSKVSNSNVVDARIVKTGFDPDTCRRNFQMESLLKRGEITRARELFDEIPNRNIVSGNTLISGYVKIGDLCSARELFDSMTVRTNVTWTIMIGGYAKYDNPMEAFRLYSEMYGCGTEPDYVTFATLLSGFNDEEMLNQVIQIHTHVVKLGFESTLYVCNTLVDCYCKSRRLDLALGLFKEFPQRDSVTYNALITGFSNEGLNEEAVDLFRRMQIAGFEPSEFTFAAVLSAGIGLGDLSLGQQVHGFLIKTHFVWNVFVSNAMLDFYLKHDCIDHAKKLFCEMPELDGVSYNVIISGLAWEGKYDQSLDLFQELQYTTFNRAEFPFSTILSIASNTSDLEMGRQIHCQCIVMAAHLELQVGNALVDMYAKCGKFEEANVIFNGLVRKGTVPWTAMISALVQKGHYEEGVKIFSEMCRATVSPDQATFASILRASANLASLSLGKQLHSILVRSGFISNLFSGSALVDMYAKCGSLGDAIRAFEEMSNRNIVSWNALMSAYAQNGDGAGTIELFEAMVSLGLQPDSVSFLNVLTACSHCGLVEEGLQYFNYMTQLYHIEPRREHYASTVDVLCRSGRFDCAEKLMTQMPFEPDEIMLSSVLNSCRIHKNQELAEKIAGQLFNMELRDAAPYVNMSNIYAVAGQWENVAKVKMAMRERGIKKVPAYSWVDIEHKMHVFSANDKSHPRWEDIMRKIQWLCRKMEEQGYKPDTSCALHNWDEDVKAESLKYHSERLAIAFALISTPEGSPILVMKNLRACSDCHAAIKVISKIVGRVITVRDSSRFHHFRDGYCSCRDYW</sequence>
<evidence type="ECO:0000256" key="1">
    <source>
        <dbReference type="ARBA" id="ARBA00006643"/>
    </source>
</evidence>
<dbReference type="Proteomes" id="UP001279734">
    <property type="component" value="Unassembled WGS sequence"/>
</dbReference>
<feature type="domain" description="DYW" evidence="4">
    <location>
        <begin position="727"/>
        <end position="819"/>
    </location>
</feature>
<keyword evidence="2" id="KW-0677">Repeat</keyword>
<dbReference type="PANTHER" id="PTHR47926:SF475">
    <property type="entry name" value="DYW DOMAIN-CONTAINING PROTEIN"/>
    <property type="match status" value="1"/>
</dbReference>
<dbReference type="GO" id="GO:0003723">
    <property type="term" value="F:RNA binding"/>
    <property type="evidence" value="ECO:0007669"/>
    <property type="project" value="InterPro"/>
</dbReference>
<dbReference type="InterPro" id="IPR011990">
    <property type="entry name" value="TPR-like_helical_dom_sf"/>
</dbReference>
<dbReference type="Gene3D" id="1.25.40.10">
    <property type="entry name" value="Tetratricopeptide repeat domain"/>
    <property type="match status" value="6"/>
</dbReference>
<feature type="repeat" description="PPR" evidence="3">
    <location>
        <begin position="411"/>
        <end position="445"/>
    </location>
</feature>
<dbReference type="GO" id="GO:0009451">
    <property type="term" value="P:RNA modification"/>
    <property type="evidence" value="ECO:0007669"/>
    <property type="project" value="InterPro"/>
</dbReference>
<dbReference type="FunFam" id="1.25.40.10:FF:001404">
    <property type="entry name" value="Putative pentatricopeptide repeat-containing protein"/>
    <property type="match status" value="1"/>
</dbReference>
<evidence type="ECO:0000313" key="5">
    <source>
        <dbReference type="EMBL" id="GMH06885.1"/>
    </source>
</evidence>
<dbReference type="AlphaFoldDB" id="A0AAD3XJN5"/>
<dbReference type="Pfam" id="PF20431">
    <property type="entry name" value="E_motif"/>
    <property type="match status" value="1"/>
</dbReference>
<feature type="repeat" description="PPR" evidence="3">
    <location>
        <begin position="108"/>
        <end position="142"/>
    </location>
</feature>
<dbReference type="Pfam" id="PF01535">
    <property type="entry name" value="PPR"/>
    <property type="match status" value="5"/>
</dbReference>
<reference evidence="5" key="1">
    <citation type="submission" date="2023-05" db="EMBL/GenBank/DDBJ databases">
        <title>Nepenthes gracilis genome sequencing.</title>
        <authorList>
            <person name="Fukushima K."/>
        </authorList>
    </citation>
    <scope>NUCLEOTIDE SEQUENCE</scope>
    <source>
        <strain evidence="5">SING2019-196</strain>
    </source>
</reference>
<name>A0AAD3XJN5_NEPGR</name>
<comment type="similarity">
    <text evidence="1">Belongs to the PPR family. PCMP-H subfamily.</text>
</comment>
<protein>
    <recommendedName>
        <fullName evidence="4">DYW domain-containing protein</fullName>
    </recommendedName>
</protein>
<feature type="repeat" description="PPR" evidence="3">
    <location>
        <begin position="310"/>
        <end position="344"/>
    </location>
</feature>
<dbReference type="Pfam" id="PF13041">
    <property type="entry name" value="PPR_2"/>
    <property type="match status" value="4"/>
</dbReference>
<dbReference type="InterPro" id="IPR002885">
    <property type="entry name" value="PPR_rpt"/>
</dbReference>
<gene>
    <name evidence="5" type="ORF">Nepgr_008725</name>
</gene>
<dbReference type="InterPro" id="IPR046960">
    <property type="entry name" value="PPR_At4g14850-like_plant"/>
</dbReference>
<dbReference type="FunFam" id="1.25.40.10:FF:000227">
    <property type="entry name" value="Pentatricopeptide repeat-containing protein At3g13880"/>
    <property type="match status" value="1"/>
</dbReference>
<evidence type="ECO:0000256" key="2">
    <source>
        <dbReference type="ARBA" id="ARBA00022737"/>
    </source>
</evidence>
<evidence type="ECO:0000256" key="3">
    <source>
        <dbReference type="PROSITE-ProRule" id="PRU00708"/>
    </source>
</evidence>
<evidence type="ECO:0000313" key="6">
    <source>
        <dbReference type="Proteomes" id="UP001279734"/>
    </source>
</evidence>
<keyword evidence="6" id="KW-1185">Reference proteome</keyword>
<dbReference type="InterPro" id="IPR046848">
    <property type="entry name" value="E_motif"/>
</dbReference>
<organism evidence="5 6">
    <name type="scientific">Nepenthes gracilis</name>
    <name type="common">Slender pitcher plant</name>
    <dbReference type="NCBI Taxonomy" id="150966"/>
    <lineage>
        <taxon>Eukaryota</taxon>
        <taxon>Viridiplantae</taxon>
        <taxon>Streptophyta</taxon>
        <taxon>Embryophyta</taxon>
        <taxon>Tracheophyta</taxon>
        <taxon>Spermatophyta</taxon>
        <taxon>Magnoliopsida</taxon>
        <taxon>eudicotyledons</taxon>
        <taxon>Gunneridae</taxon>
        <taxon>Pentapetalae</taxon>
        <taxon>Caryophyllales</taxon>
        <taxon>Nepenthaceae</taxon>
        <taxon>Nepenthes</taxon>
    </lineage>
</organism>
<dbReference type="PANTHER" id="PTHR47926">
    <property type="entry name" value="PENTATRICOPEPTIDE REPEAT-CONTAINING PROTEIN"/>
    <property type="match status" value="1"/>
</dbReference>